<dbReference type="Gene3D" id="3.20.20.30">
    <property type="entry name" value="Luciferase-like domain"/>
    <property type="match status" value="2"/>
</dbReference>
<protein>
    <submittedName>
        <fullName evidence="2">Putative F420-dependent oxidoreductase</fullName>
    </submittedName>
</protein>
<dbReference type="Proteomes" id="UP000546162">
    <property type="component" value="Unassembled WGS sequence"/>
</dbReference>
<dbReference type="InterPro" id="IPR036661">
    <property type="entry name" value="Luciferase-like_sf"/>
</dbReference>
<evidence type="ECO:0000259" key="1">
    <source>
        <dbReference type="Pfam" id="PF00296"/>
    </source>
</evidence>
<dbReference type="NCBIfam" id="TIGR03620">
    <property type="entry name" value="F420_MSMEG_4141"/>
    <property type="match status" value="1"/>
</dbReference>
<sequence>MIGSGRLGRVGVWRGVQAVDRQMAAAIEGLGYGAVWLGSSPGADLRVAEELLDATSSLVVATGIVNIWMSDAAELAGSFHRIEARHPGRLLLGIGSGHREATPERVRPVDAMARYLDVLDERGVPATARVLSALGPRMLALAAERSAGTHPYLTVPSQTAEARAVLGPDALIAPEQTVVLDPDPVSARRSARVFLTRYLTLANYAGTMRRAGFTDADLAGDGSDELVDRIVAHGDAPRLAAAVRAHLDAGADHVCVQVQPATDDILPALRSLAVQLSLRGTP</sequence>
<accession>A0A7W7H3K4</accession>
<dbReference type="GO" id="GO:0016705">
    <property type="term" value="F:oxidoreductase activity, acting on paired donors, with incorporation or reduction of molecular oxygen"/>
    <property type="evidence" value="ECO:0007669"/>
    <property type="project" value="InterPro"/>
</dbReference>
<evidence type="ECO:0000313" key="2">
    <source>
        <dbReference type="EMBL" id="MBB4743368.1"/>
    </source>
</evidence>
<evidence type="ECO:0000313" key="3">
    <source>
        <dbReference type="Proteomes" id="UP000546162"/>
    </source>
</evidence>
<dbReference type="InterPro" id="IPR011251">
    <property type="entry name" value="Luciferase-like_dom"/>
</dbReference>
<dbReference type="Pfam" id="PF00296">
    <property type="entry name" value="Bac_luciferase"/>
    <property type="match status" value="1"/>
</dbReference>
<dbReference type="SUPFAM" id="SSF51679">
    <property type="entry name" value="Bacterial luciferase-like"/>
    <property type="match status" value="1"/>
</dbReference>
<organism evidence="2 3">
    <name type="scientific">Actinoplanes octamycinicus</name>
    <dbReference type="NCBI Taxonomy" id="135948"/>
    <lineage>
        <taxon>Bacteria</taxon>
        <taxon>Bacillati</taxon>
        <taxon>Actinomycetota</taxon>
        <taxon>Actinomycetes</taxon>
        <taxon>Micromonosporales</taxon>
        <taxon>Micromonosporaceae</taxon>
        <taxon>Actinoplanes</taxon>
    </lineage>
</organism>
<proteinExistence type="predicted"/>
<keyword evidence="3" id="KW-1185">Reference proteome</keyword>
<reference evidence="2 3" key="1">
    <citation type="submission" date="2020-08" db="EMBL/GenBank/DDBJ databases">
        <title>Sequencing the genomes of 1000 actinobacteria strains.</title>
        <authorList>
            <person name="Klenk H.-P."/>
        </authorList>
    </citation>
    <scope>NUCLEOTIDE SEQUENCE [LARGE SCALE GENOMIC DNA]</scope>
    <source>
        <strain evidence="2 3">DSM 45809</strain>
    </source>
</reference>
<name>A0A7W7H3K4_9ACTN</name>
<dbReference type="InterPro" id="IPR019922">
    <property type="entry name" value="Lucif-like_OxRdatse_MSMEG_4141"/>
</dbReference>
<gene>
    <name evidence="2" type="ORF">BJY16_006827</name>
</gene>
<dbReference type="EMBL" id="JACHNB010000001">
    <property type="protein sequence ID" value="MBB4743368.1"/>
    <property type="molecule type" value="Genomic_DNA"/>
</dbReference>
<dbReference type="RefSeq" id="WP_185043652.1">
    <property type="nucleotide sequence ID" value="NZ_BAABFG010000005.1"/>
</dbReference>
<comment type="caution">
    <text evidence="2">The sequence shown here is derived from an EMBL/GenBank/DDBJ whole genome shotgun (WGS) entry which is preliminary data.</text>
</comment>
<feature type="domain" description="Luciferase-like" evidence="1">
    <location>
        <begin position="22"/>
        <end position="106"/>
    </location>
</feature>
<dbReference type="AlphaFoldDB" id="A0A7W7H3K4"/>